<evidence type="ECO:0000256" key="9">
    <source>
        <dbReference type="ARBA" id="ARBA00023136"/>
    </source>
</evidence>
<keyword evidence="11 12" id="KW-0407">Ion channel</keyword>
<keyword evidence="7" id="KW-0915">Sodium</keyword>
<evidence type="ECO:0000313" key="14">
    <source>
        <dbReference type="EMBL" id="KAL3405440.1"/>
    </source>
</evidence>
<evidence type="ECO:0000313" key="15">
    <source>
        <dbReference type="Proteomes" id="UP001627154"/>
    </source>
</evidence>
<evidence type="ECO:0000256" key="12">
    <source>
        <dbReference type="RuleBase" id="RU000679"/>
    </source>
</evidence>
<dbReference type="Gene3D" id="1.10.287.770">
    <property type="entry name" value="YojJ-like"/>
    <property type="match status" value="1"/>
</dbReference>
<feature type="transmembrane region" description="Helical" evidence="13">
    <location>
        <begin position="485"/>
        <end position="512"/>
    </location>
</feature>
<comment type="subcellular location">
    <subcellularLocation>
        <location evidence="1">Membrane</location>
        <topology evidence="1">Multi-pass membrane protein</topology>
    </subcellularLocation>
</comment>
<dbReference type="GO" id="GO:0016020">
    <property type="term" value="C:membrane"/>
    <property type="evidence" value="ECO:0007669"/>
    <property type="project" value="UniProtKB-SubCell"/>
</dbReference>
<evidence type="ECO:0000256" key="11">
    <source>
        <dbReference type="ARBA" id="ARBA00023303"/>
    </source>
</evidence>
<dbReference type="EMBL" id="JBJJXI010000021">
    <property type="protein sequence ID" value="KAL3405440.1"/>
    <property type="molecule type" value="Genomic_DNA"/>
</dbReference>
<evidence type="ECO:0000256" key="7">
    <source>
        <dbReference type="ARBA" id="ARBA00023053"/>
    </source>
</evidence>
<evidence type="ECO:0000256" key="13">
    <source>
        <dbReference type="SAM" id="Phobius"/>
    </source>
</evidence>
<evidence type="ECO:0000256" key="8">
    <source>
        <dbReference type="ARBA" id="ARBA00023065"/>
    </source>
</evidence>
<evidence type="ECO:0000256" key="5">
    <source>
        <dbReference type="ARBA" id="ARBA00022692"/>
    </source>
</evidence>
<keyword evidence="9 13" id="KW-0472">Membrane</keyword>
<comment type="caution">
    <text evidence="14">The sequence shown here is derived from an EMBL/GenBank/DDBJ whole genome shotgun (WGS) entry which is preliminary data.</text>
</comment>
<reference evidence="14 15" key="1">
    <citation type="journal article" date="2024" name="bioRxiv">
        <title>A reference genome for Trichogramma kaykai: A tiny desert-dwelling parasitoid wasp with competing sex-ratio distorters.</title>
        <authorList>
            <person name="Culotta J."/>
            <person name="Lindsey A.R."/>
        </authorList>
    </citation>
    <scope>NUCLEOTIDE SEQUENCE [LARGE SCALE GENOMIC DNA]</scope>
    <source>
        <strain evidence="14 15">KSX58</strain>
    </source>
</reference>
<dbReference type="Proteomes" id="UP001627154">
    <property type="component" value="Unassembled WGS sequence"/>
</dbReference>
<sequence>MRISSISLMKRKFKPYKRKNASLESWKYVLKEYCKNTSLHGFRYIVSKDSNISERIIWFLVCIFGLVFGVTLMLLIWQRFVQTPTVTTIETTTHPIFNLNFPAVTICNYNKVYKPRATEFGREMRRKGLNDTEVLNFFLSLPKLIRPDFILYDNRRAIDFLASENVTIEDIMYNMMQPCEKLLLRCAWEGKIYDCSKIFKPIKSIEGFCCAFNYHVDTSENSIFGVRASKRKVNVNPADKKNLSQQEPGVFEVLNVPGAGRDVGLSVVLDLEHDSYFGPIRPSVGASILVHDPFIYPEVEVLTSVVQPTQETAVILSGTKMESAPDVRSLDLTRRNCWFNDERTLRISSVYSYQSCITECRIRYIRNYCNCVPFYYPNYYRERICDLSDVNCHTKYRGGLSNLRSIIDLAAQNNTQDVPKCECLPSCDDNYYTSNSENAFMENVSFNSPILEGLNVKNVSLASIYFHGITCLKYRKDSWKSWDDVVASFGGIFGLCVGGSFVSLVEFFYFFLHKIFYGKSQENTPNSNNFTLGQKELKIIKIEPVKYLSELNCRIKSKKSNTPQPLKMEAHAKYNLHEEFIKHFQGQP</sequence>
<evidence type="ECO:0008006" key="16">
    <source>
        <dbReference type="Google" id="ProtNLM"/>
    </source>
</evidence>
<keyword evidence="5 12" id="KW-0812">Transmembrane</keyword>
<evidence type="ECO:0000256" key="4">
    <source>
        <dbReference type="ARBA" id="ARBA00022461"/>
    </source>
</evidence>
<dbReference type="PANTHER" id="PTHR11690:SF237">
    <property type="entry name" value="PICKPOCKET 16-RELATED"/>
    <property type="match status" value="1"/>
</dbReference>
<dbReference type="AlphaFoldDB" id="A0ABD2XJY7"/>
<keyword evidence="8 12" id="KW-0406">Ion transport</keyword>
<keyword evidence="10 12" id="KW-0739">Sodium transport</keyword>
<evidence type="ECO:0000256" key="6">
    <source>
        <dbReference type="ARBA" id="ARBA00022989"/>
    </source>
</evidence>
<evidence type="ECO:0000256" key="2">
    <source>
        <dbReference type="ARBA" id="ARBA00007193"/>
    </source>
</evidence>
<protein>
    <recommendedName>
        <fullName evidence="16">Sodium channel protein Nach</fullName>
    </recommendedName>
</protein>
<dbReference type="PANTHER" id="PTHR11690">
    <property type="entry name" value="AMILORIDE-SENSITIVE SODIUM CHANNEL-RELATED"/>
    <property type="match status" value="1"/>
</dbReference>
<dbReference type="Pfam" id="PF00858">
    <property type="entry name" value="ASC"/>
    <property type="match status" value="1"/>
</dbReference>
<dbReference type="PRINTS" id="PR01078">
    <property type="entry name" value="AMINACHANNEL"/>
</dbReference>
<dbReference type="Gene3D" id="2.60.470.10">
    <property type="entry name" value="Acid-sensing ion channels like domains"/>
    <property type="match status" value="1"/>
</dbReference>
<evidence type="ECO:0000256" key="3">
    <source>
        <dbReference type="ARBA" id="ARBA00022448"/>
    </source>
</evidence>
<name>A0ABD2XJY7_9HYME</name>
<dbReference type="GO" id="GO:0005272">
    <property type="term" value="F:sodium channel activity"/>
    <property type="evidence" value="ECO:0007669"/>
    <property type="project" value="UniProtKB-KW"/>
</dbReference>
<feature type="transmembrane region" description="Helical" evidence="13">
    <location>
        <begin position="56"/>
        <end position="77"/>
    </location>
</feature>
<dbReference type="InterPro" id="IPR001873">
    <property type="entry name" value="ENaC"/>
</dbReference>
<accession>A0ABD2XJY7</accession>
<keyword evidence="15" id="KW-1185">Reference proteome</keyword>
<comment type="similarity">
    <text evidence="2 12">Belongs to the amiloride-sensitive sodium channel (TC 1.A.6) family.</text>
</comment>
<gene>
    <name evidence="14" type="ORF">TKK_002447</name>
</gene>
<keyword evidence="4 12" id="KW-0894">Sodium channel</keyword>
<evidence type="ECO:0000256" key="10">
    <source>
        <dbReference type="ARBA" id="ARBA00023201"/>
    </source>
</evidence>
<keyword evidence="3 12" id="KW-0813">Transport</keyword>
<keyword evidence="6 13" id="KW-1133">Transmembrane helix</keyword>
<proteinExistence type="inferred from homology"/>
<evidence type="ECO:0000256" key="1">
    <source>
        <dbReference type="ARBA" id="ARBA00004141"/>
    </source>
</evidence>
<organism evidence="14 15">
    <name type="scientific">Trichogramma kaykai</name>
    <dbReference type="NCBI Taxonomy" id="54128"/>
    <lineage>
        <taxon>Eukaryota</taxon>
        <taxon>Metazoa</taxon>
        <taxon>Ecdysozoa</taxon>
        <taxon>Arthropoda</taxon>
        <taxon>Hexapoda</taxon>
        <taxon>Insecta</taxon>
        <taxon>Pterygota</taxon>
        <taxon>Neoptera</taxon>
        <taxon>Endopterygota</taxon>
        <taxon>Hymenoptera</taxon>
        <taxon>Apocrita</taxon>
        <taxon>Proctotrupomorpha</taxon>
        <taxon>Chalcidoidea</taxon>
        <taxon>Trichogrammatidae</taxon>
        <taxon>Trichogramma</taxon>
    </lineage>
</organism>